<sequence length="100" mass="12010">MLVKWVENAEEALEDTLLYWREHNGSNAYPLKILQSLRELKAELEEDPYLKSRYSGVLGLRMRTILKGRFIIYYEVRETDKIIEIQYFRSSKQQPLEEII</sequence>
<dbReference type="Pfam" id="PF05016">
    <property type="entry name" value="ParE_toxin"/>
    <property type="match status" value="1"/>
</dbReference>
<dbReference type="RefSeq" id="WP_323983690.1">
    <property type="nucleotide sequence ID" value="NZ_JAYKBW010000010.1"/>
</dbReference>
<dbReference type="Gene3D" id="3.30.2310.20">
    <property type="entry name" value="RelE-like"/>
    <property type="match status" value="1"/>
</dbReference>
<dbReference type="InterPro" id="IPR007712">
    <property type="entry name" value="RelE/ParE_toxin"/>
</dbReference>
<accession>A0ABU5Z966</accession>
<keyword evidence="3" id="KW-1185">Reference proteome</keyword>
<evidence type="ECO:0000256" key="1">
    <source>
        <dbReference type="ARBA" id="ARBA00022649"/>
    </source>
</evidence>
<dbReference type="EMBL" id="JAYKBW010000010">
    <property type="protein sequence ID" value="MEB3075511.1"/>
    <property type="molecule type" value="Genomic_DNA"/>
</dbReference>
<dbReference type="Proteomes" id="UP001311730">
    <property type="component" value="Unassembled WGS sequence"/>
</dbReference>
<evidence type="ECO:0000313" key="2">
    <source>
        <dbReference type="EMBL" id="MEB3075511.1"/>
    </source>
</evidence>
<organism evidence="2 3">
    <name type="scientific">Capnocytophaga gingivalis</name>
    <dbReference type="NCBI Taxonomy" id="1017"/>
    <lineage>
        <taxon>Bacteria</taxon>
        <taxon>Pseudomonadati</taxon>
        <taxon>Bacteroidota</taxon>
        <taxon>Flavobacteriia</taxon>
        <taxon>Flavobacteriales</taxon>
        <taxon>Flavobacteriaceae</taxon>
        <taxon>Capnocytophaga</taxon>
    </lineage>
</organism>
<gene>
    <name evidence="2" type="ORF">VJJ08_09405</name>
</gene>
<proteinExistence type="predicted"/>
<keyword evidence="1" id="KW-1277">Toxin-antitoxin system</keyword>
<protein>
    <submittedName>
        <fullName evidence="2">Type II toxin-antitoxin system RelE/ParE family toxin</fullName>
    </submittedName>
</protein>
<evidence type="ECO:0000313" key="3">
    <source>
        <dbReference type="Proteomes" id="UP001311730"/>
    </source>
</evidence>
<comment type="caution">
    <text evidence="2">The sequence shown here is derived from an EMBL/GenBank/DDBJ whole genome shotgun (WGS) entry which is preliminary data.</text>
</comment>
<dbReference type="InterPro" id="IPR035093">
    <property type="entry name" value="RelE/ParE_toxin_dom_sf"/>
</dbReference>
<name>A0ABU5Z966_9FLAO</name>
<reference evidence="2 3" key="1">
    <citation type="submission" date="2023-12" db="EMBL/GenBank/DDBJ databases">
        <title>Genomic sequences of Capnocytophaga and Parvimonas strains.</title>
        <authorList>
            <person name="Watt R.M."/>
            <person name="Wang M."/>
            <person name="Yang T."/>
            <person name="Tong W.M."/>
        </authorList>
    </citation>
    <scope>NUCLEOTIDE SEQUENCE [LARGE SCALE GENOMIC DNA]</scope>
    <source>
        <strain evidence="2 3">CCUG 13096</strain>
    </source>
</reference>